<feature type="region of interest" description="Disordered" evidence="1">
    <location>
        <begin position="1"/>
        <end position="22"/>
    </location>
</feature>
<evidence type="ECO:0000313" key="4">
    <source>
        <dbReference type="Proteomes" id="UP000316500"/>
    </source>
</evidence>
<dbReference type="RefSeq" id="WP_144648526.1">
    <property type="nucleotide sequence ID" value="NZ_VNFK01000003.1"/>
</dbReference>
<evidence type="ECO:0000313" key="3">
    <source>
        <dbReference type="EMBL" id="TVU65459.1"/>
    </source>
</evidence>
<keyword evidence="2" id="KW-0472">Membrane</keyword>
<evidence type="ECO:0000256" key="1">
    <source>
        <dbReference type="SAM" id="MobiDB-lite"/>
    </source>
</evidence>
<reference evidence="3 4" key="1">
    <citation type="submission" date="2019-07" db="EMBL/GenBank/DDBJ databases">
        <title>Diversity of Bacteria from Kongsfjorden, Arctic.</title>
        <authorList>
            <person name="Yu Y."/>
        </authorList>
    </citation>
    <scope>NUCLEOTIDE SEQUENCE [LARGE SCALE GENOMIC DNA]</scope>
    <source>
        <strain evidence="3 4">SM1928</strain>
    </source>
</reference>
<dbReference type="Proteomes" id="UP000316500">
    <property type="component" value="Unassembled WGS sequence"/>
</dbReference>
<comment type="caution">
    <text evidence="3">The sequence shown here is derived from an EMBL/GenBank/DDBJ whole genome shotgun (WGS) entry which is preliminary data.</text>
</comment>
<keyword evidence="2" id="KW-0812">Transmembrane</keyword>
<name>A0A558H8K3_PAENT</name>
<organism evidence="3 4">
    <name type="scientific">Paenarthrobacter nitroguajacolicus</name>
    <name type="common">Arthrobacter nitroguajacolicus</name>
    <dbReference type="NCBI Taxonomy" id="211146"/>
    <lineage>
        <taxon>Bacteria</taxon>
        <taxon>Bacillati</taxon>
        <taxon>Actinomycetota</taxon>
        <taxon>Actinomycetes</taxon>
        <taxon>Micrococcales</taxon>
        <taxon>Micrococcaceae</taxon>
        <taxon>Paenarthrobacter</taxon>
    </lineage>
</organism>
<feature type="transmembrane region" description="Helical" evidence="2">
    <location>
        <begin position="24"/>
        <end position="45"/>
    </location>
</feature>
<gene>
    <name evidence="3" type="ORF">FQP90_04430</name>
</gene>
<dbReference type="OrthoDB" id="9843692at2"/>
<evidence type="ECO:0000256" key="2">
    <source>
        <dbReference type="SAM" id="Phobius"/>
    </source>
</evidence>
<keyword evidence="2" id="KW-1133">Transmembrane helix</keyword>
<sequence>MVNPHEPPTKKPSRKRRSQRRKTLEGRLPIVLSAVILLGFIAYGISLQLDHSRQRAEIEAKVESRGGQVLDLKWGNGYRAASGWSVGHVDVLFEGQRSRCSLDGLQRNPAVFECDPAVNP</sequence>
<protein>
    <submittedName>
        <fullName evidence="3">Uncharacterized protein</fullName>
    </submittedName>
</protein>
<proteinExistence type="predicted"/>
<dbReference type="AlphaFoldDB" id="A0A558H8K3"/>
<dbReference type="EMBL" id="VNFK01000003">
    <property type="protein sequence ID" value="TVU65459.1"/>
    <property type="molecule type" value="Genomic_DNA"/>
</dbReference>
<feature type="compositionally biased region" description="Basic residues" evidence="1">
    <location>
        <begin position="11"/>
        <end position="21"/>
    </location>
</feature>
<accession>A0A558H8K3</accession>